<feature type="compositionally biased region" description="Pro residues" evidence="7">
    <location>
        <begin position="395"/>
        <end position="406"/>
    </location>
</feature>
<keyword evidence="6" id="KW-0449">Lipoprotein</keyword>
<feature type="compositionally biased region" description="Polar residues" evidence="7">
    <location>
        <begin position="90"/>
        <end position="99"/>
    </location>
</feature>
<reference evidence="8" key="1">
    <citation type="journal article" date="2004" name="Nature">
        <title>Genome duplication in the teleost fish Tetraodon nigroviridis reveals the early vertebrate proto-karyotype.</title>
        <authorList>
            <person name="Jaillon O."/>
            <person name="Aury J.-M."/>
            <person name="Brunet F."/>
            <person name="Petit J.-L."/>
            <person name="Stange-Thomann N."/>
            <person name="Mauceli E."/>
            <person name="Bouneau L."/>
            <person name="Fischer C."/>
            <person name="Ozouf-Costaz C."/>
            <person name="Bernot A."/>
            <person name="Nicaud S."/>
            <person name="Jaffe D."/>
            <person name="Fisher S."/>
            <person name="Lutfalla G."/>
            <person name="Dossat C."/>
            <person name="Segurens B."/>
            <person name="Dasilva C."/>
            <person name="Salanoubat M."/>
            <person name="Levy M."/>
            <person name="Boudet N."/>
            <person name="Castellano S."/>
            <person name="Anthouard V."/>
            <person name="Jubin C."/>
            <person name="Castelli V."/>
            <person name="Katinka M."/>
            <person name="Vacherie B."/>
            <person name="Biemont C."/>
            <person name="Skalli Z."/>
            <person name="Cattolico L."/>
            <person name="Poulain J."/>
            <person name="De Berardinis V."/>
            <person name="Cruaud C."/>
            <person name="Duprat S."/>
            <person name="Brottier P."/>
            <person name="Coutanceau J.-P."/>
            <person name="Gouzy J."/>
            <person name="Parra G."/>
            <person name="Lardier G."/>
            <person name="Chapple C."/>
            <person name="McKernan K.J."/>
            <person name="McEwan P."/>
            <person name="Bosak S."/>
            <person name="Kellis M."/>
            <person name="Volff J.-N."/>
            <person name="Guigo R."/>
            <person name="Zody M.C."/>
            <person name="Mesirov J."/>
            <person name="Lindblad-Toh K."/>
            <person name="Birren B."/>
            <person name="Nusbaum C."/>
            <person name="Kahn D."/>
            <person name="Robinson-Rechavi M."/>
            <person name="Laudet V."/>
            <person name="Schachter V."/>
            <person name="Quetier F."/>
            <person name="Saurin W."/>
            <person name="Scarpelli C."/>
            <person name="Wincker P."/>
            <person name="Lander E.S."/>
            <person name="Weissenbach J."/>
            <person name="Roest Crollius H."/>
        </authorList>
    </citation>
    <scope>NUCLEOTIDE SEQUENCE [LARGE SCALE GENOMIC DNA]</scope>
</reference>
<evidence type="ECO:0000256" key="5">
    <source>
        <dbReference type="ARBA" id="ARBA00023136"/>
    </source>
</evidence>
<accession>Q4S389</accession>
<dbReference type="KEGG" id="tng:GSTEN00024750G001"/>
<protein>
    <submittedName>
        <fullName evidence="8">(spotted green pufferfish) hypothetical protein</fullName>
    </submittedName>
</protein>
<keyword evidence="5" id="KW-0472">Membrane</keyword>
<evidence type="ECO:0000313" key="8">
    <source>
        <dbReference type="EMBL" id="CAG04893.1"/>
    </source>
</evidence>
<evidence type="ECO:0000256" key="2">
    <source>
        <dbReference type="ARBA" id="ARBA00022475"/>
    </source>
</evidence>
<dbReference type="OrthoDB" id="9941155at2759"/>
<gene>
    <name evidence="8" type="ORF">GSTENG00024750001</name>
</gene>
<keyword evidence="3" id="KW-0597">Phosphoprotein</keyword>
<feature type="compositionally biased region" description="Low complexity" evidence="7">
    <location>
        <begin position="492"/>
        <end position="514"/>
    </location>
</feature>
<feature type="compositionally biased region" description="Polar residues" evidence="7">
    <location>
        <begin position="606"/>
        <end position="622"/>
    </location>
</feature>
<dbReference type="AlphaFoldDB" id="Q4S389"/>
<feature type="compositionally biased region" description="Basic and acidic residues" evidence="7">
    <location>
        <begin position="581"/>
        <end position="600"/>
    </location>
</feature>
<dbReference type="PANTHER" id="PTHR10498">
    <property type="entry name" value="PARALEMMIN-RELATED"/>
    <property type="match status" value="1"/>
</dbReference>
<proteinExistence type="predicted"/>
<feature type="compositionally biased region" description="Polar residues" evidence="7">
    <location>
        <begin position="672"/>
        <end position="684"/>
    </location>
</feature>
<sequence length="711" mass="77525">MSVSRSLEDRKYVWNSWETGEPADPARLPEQPRQQTAGCRDAGDSRRGCGAGSSPVSEDTRSICIRGNAPSVCVSASPPDAHPPLVVQGQRPTTLLSQEDTARRSNGHAQSEDLASSGAKFELRAFQEERRPAKLFTPGDEQQVRVTRRRPTEEVQELERERQELIKEQAVKRNPEIAHRWWNPPQEVPLEEQLDAEQLESLKKYQERKQQKQTPVYSYGQVRQAGGQPQVSGQPTVVTFDPELIRKEDIVEEQIDFSSARRQFLQGGATKRDVPPHIYSAKPFLKSRVGGDADETGEGHVTWSDKGLAGEFTCARAVMTILTEEEDGKGHFHPSFHLEESDSGLDEPSPAAPVNGQSNGSPTEDELEYQAGILVQNAIQNALAAHNEDQWQPGDAPPSPVSPPSASPSSPVPVSSSPLSAAGAPSFHSPVSSSPAGGRRPEVRVVSPDETSESQRSAPEETRPQAPSAPPPQPVSPPQRSKNGGPRIKIQSSYARALASSAPAPAPAPAAVAPVPRPAPVYRPPSPPSPEKPEFSYFSKYSEAAELRSTASASRAPEVEPASGPFRLRSKKQRTLSMIEEEIRAAQQREEELKKQRKEQPAVTARPSSQSHVRTGPRQSTMCPADRMKSNSLPARLTLTAKTAPGKIEKVRLAPPVSPSPSEGALSDAGSEDSTGSRPKNFMQTLMEDYEVHKVKRRDKMEDSSVSQRTF</sequence>
<name>Q4S389_TETNG</name>
<comment type="subcellular location">
    <subcellularLocation>
        <location evidence="1">Cell membrane</location>
        <topology evidence="1">Lipid-anchor</topology>
        <orientation evidence="1">Cytoplasmic side</orientation>
    </subcellularLocation>
</comment>
<feature type="region of interest" description="Disordered" evidence="7">
    <location>
        <begin position="1"/>
        <end position="118"/>
    </location>
</feature>
<feature type="non-terminal residue" evidence="8">
    <location>
        <position position="711"/>
    </location>
</feature>
<evidence type="ECO:0000256" key="1">
    <source>
        <dbReference type="ARBA" id="ARBA00004342"/>
    </source>
</evidence>
<feature type="compositionally biased region" description="Basic and acidic residues" evidence="7">
    <location>
        <begin position="1"/>
        <end position="12"/>
    </location>
</feature>
<feature type="compositionally biased region" description="Pro residues" evidence="7">
    <location>
        <begin position="467"/>
        <end position="477"/>
    </location>
</feature>
<evidence type="ECO:0000256" key="6">
    <source>
        <dbReference type="ARBA" id="ARBA00023288"/>
    </source>
</evidence>
<keyword evidence="2" id="KW-1003">Cell membrane</keyword>
<feature type="compositionally biased region" description="Low complexity" evidence="7">
    <location>
        <begin position="407"/>
        <end position="426"/>
    </location>
</feature>
<evidence type="ECO:0000256" key="7">
    <source>
        <dbReference type="SAM" id="MobiDB-lite"/>
    </source>
</evidence>
<dbReference type="EMBL" id="CAAE01014752">
    <property type="protein sequence ID" value="CAG04893.1"/>
    <property type="molecule type" value="Genomic_DNA"/>
</dbReference>
<keyword evidence="4" id="KW-0175">Coiled coil</keyword>
<evidence type="ECO:0000256" key="4">
    <source>
        <dbReference type="ARBA" id="ARBA00023054"/>
    </source>
</evidence>
<feature type="compositionally biased region" description="Pro residues" evidence="7">
    <location>
        <begin position="515"/>
        <end position="530"/>
    </location>
</feature>
<evidence type="ECO:0000256" key="3">
    <source>
        <dbReference type="ARBA" id="ARBA00022553"/>
    </source>
</evidence>
<organism evidence="8">
    <name type="scientific">Tetraodon nigroviridis</name>
    <name type="common">Spotted green pufferfish</name>
    <name type="synonym">Chelonodon nigroviridis</name>
    <dbReference type="NCBI Taxonomy" id="99883"/>
    <lineage>
        <taxon>Eukaryota</taxon>
        <taxon>Metazoa</taxon>
        <taxon>Chordata</taxon>
        <taxon>Craniata</taxon>
        <taxon>Vertebrata</taxon>
        <taxon>Euteleostomi</taxon>
        <taxon>Actinopterygii</taxon>
        <taxon>Neopterygii</taxon>
        <taxon>Teleostei</taxon>
        <taxon>Neoteleostei</taxon>
        <taxon>Acanthomorphata</taxon>
        <taxon>Eupercaria</taxon>
        <taxon>Tetraodontiformes</taxon>
        <taxon>Tetradontoidea</taxon>
        <taxon>Tetraodontidae</taxon>
        <taxon>Tetraodon</taxon>
    </lineage>
</organism>
<dbReference type="GO" id="GO:0005886">
    <property type="term" value="C:plasma membrane"/>
    <property type="evidence" value="ECO:0007669"/>
    <property type="project" value="UniProtKB-SubCell"/>
</dbReference>
<feature type="region of interest" description="Disordered" evidence="7">
    <location>
        <begin position="328"/>
        <end position="711"/>
    </location>
</feature>
<dbReference type="PANTHER" id="PTHR10498:SF24">
    <property type="entry name" value="A-KINASE ANCHOR PROTEIN 2 ISOFORM 3 (AKAP2)"/>
    <property type="match status" value="1"/>
</dbReference>
<comment type="caution">
    <text evidence="8">The sequence shown here is derived from an EMBL/GenBank/DDBJ whole genome shotgun (WGS) entry which is preliminary data.</text>
</comment>
<reference evidence="8" key="2">
    <citation type="submission" date="2004-02" db="EMBL/GenBank/DDBJ databases">
        <authorList>
            <consortium name="Genoscope"/>
            <consortium name="Whitehead Institute Centre for Genome Research"/>
        </authorList>
    </citation>
    <scope>NUCLEOTIDE SEQUENCE</scope>
</reference>